<keyword evidence="9" id="KW-1185">Reference proteome</keyword>
<protein>
    <recommendedName>
        <fullName evidence="10">PAHO protein</fullName>
    </recommendedName>
</protein>
<comment type="subcellular location">
    <subcellularLocation>
        <location evidence="1">Secreted</location>
    </subcellularLocation>
</comment>
<evidence type="ECO:0000256" key="4">
    <source>
        <dbReference type="ARBA" id="ARBA00022815"/>
    </source>
</evidence>
<dbReference type="PROSITE" id="PS50276">
    <property type="entry name" value="PANCREATIC_HORMONE_2"/>
    <property type="match status" value="1"/>
</dbReference>
<feature type="region of interest" description="Disordered" evidence="6">
    <location>
        <begin position="60"/>
        <end position="109"/>
    </location>
</feature>
<dbReference type="GO" id="GO:0007218">
    <property type="term" value="P:neuropeptide signaling pathway"/>
    <property type="evidence" value="ECO:0007669"/>
    <property type="project" value="TreeGrafter"/>
</dbReference>
<evidence type="ECO:0000256" key="7">
    <source>
        <dbReference type="SAM" id="SignalP"/>
    </source>
</evidence>
<dbReference type="Ensembl" id="ENSJHYT00000010774.1">
    <property type="protein sequence ID" value="ENSJHYP00000008888.1"/>
    <property type="gene ID" value="ENSJHYG00000007032.1"/>
</dbReference>
<reference evidence="8" key="2">
    <citation type="submission" date="2025-09" db="UniProtKB">
        <authorList>
            <consortium name="Ensembl"/>
        </authorList>
    </citation>
    <scope>IDENTIFICATION</scope>
</reference>
<dbReference type="Gene3D" id="6.10.250.900">
    <property type="match status" value="1"/>
</dbReference>
<organism evidence="8 9">
    <name type="scientific">Junco hyemalis</name>
    <name type="common">Dark-eyed junco</name>
    <dbReference type="NCBI Taxonomy" id="40217"/>
    <lineage>
        <taxon>Eukaryota</taxon>
        <taxon>Metazoa</taxon>
        <taxon>Chordata</taxon>
        <taxon>Craniata</taxon>
        <taxon>Vertebrata</taxon>
        <taxon>Euteleostomi</taxon>
        <taxon>Archelosauria</taxon>
        <taxon>Archosauria</taxon>
        <taxon>Dinosauria</taxon>
        <taxon>Saurischia</taxon>
        <taxon>Theropoda</taxon>
        <taxon>Coelurosauria</taxon>
        <taxon>Aves</taxon>
        <taxon>Neognathae</taxon>
        <taxon>Neoaves</taxon>
        <taxon>Telluraves</taxon>
        <taxon>Australaves</taxon>
        <taxon>Passeriformes</taxon>
        <taxon>Passerellidae</taxon>
        <taxon>Junco</taxon>
    </lineage>
</organism>
<dbReference type="GO" id="GO:0005184">
    <property type="term" value="F:neuropeptide hormone activity"/>
    <property type="evidence" value="ECO:0007669"/>
    <property type="project" value="TreeGrafter"/>
</dbReference>
<dbReference type="InterPro" id="IPR001955">
    <property type="entry name" value="Pancreatic_hormone-like"/>
</dbReference>
<dbReference type="GO" id="GO:0007631">
    <property type="term" value="P:feeding behavior"/>
    <property type="evidence" value="ECO:0007669"/>
    <property type="project" value="TreeGrafter"/>
</dbReference>
<dbReference type="GO" id="GO:0005615">
    <property type="term" value="C:extracellular space"/>
    <property type="evidence" value="ECO:0007669"/>
    <property type="project" value="TreeGrafter"/>
</dbReference>
<accession>A0A8C5IW08</accession>
<evidence type="ECO:0008006" key="10">
    <source>
        <dbReference type="Google" id="ProtNLM"/>
    </source>
</evidence>
<keyword evidence="7" id="KW-0732">Signal</keyword>
<evidence type="ECO:0000256" key="1">
    <source>
        <dbReference type="ARBA" id="ARBA00004613"/>
    </source>
</evidence>
<dbReference type="CDD" id="cd00126">
    <property type="entry name" value="PAH"/>
    <property type="match status" value="1"/>
</dbReference>
<sequence length="109" mass="11293">MVAPPLLLVACAVVALLPLRPRAAPAQPAYPGDDAPVEELLRFYNDLQQYLNVVTRPRYGKRAGGRGLAPGEGLGGGRSPPKLPMASGSPWGQTGGKGGSAWGNSGWES</sequence>
<evidence type="ECO:0000256" key="5">
    <source>
        <dbReference type="RuleBase" id="RU000656"/>
    </source>
</evidence>
<evidence type="ECO:0000313" key="9">
    <source>
        <dbReference type="Proteomes" id="UP000694408"/>
    </source>
</evidence>
<dbReference type="PANTHER" id="PTHR10533">
    <property type="entry name" value="NEUROPEPTIDE Y/PANCREATIC HORMONE/PEPTIDE YY"/>
    <property type="match status" value="1"/>
</dbReference>
<name>A0A8C5IW08_JUNHY</name>
<evidence type="ECO:0000313" key="8">
    <source>
        <dbReference type="Ensembl" id="ENSJHYP00000008888.1"/>
    </source>
</evidence>
<proteinExistence type="inferred from homology"/>
<dbReference type="InterPro" id="IPR020392">
    <property type="entry name" value="Pancreatic_hormone-like_CS"/>
</dbReference>
<dbReference type="PANTHER" id="PTHR10533:SF5">
    <property type="entry name" value="PRO-NEUROPEPTIDE Y"/>
    <property type="match status" value="1"/>
</dbReference>
<feature type="compositionally biased region" description="Gly residues" evidence="6">
    <location>
        <begin position="65"/>
        <end position="78"/>
    </location>
</feature>
<dbReference type="GO" id="GO:0031841">
    <property type="term" value="F:neuropeptide Y receptor binding"/>
    <property type="evidence" value="ECO:0007669"/>
    <property type="project" value="TreeGrafter"/>
</dbReference>
<dbReference type="PROSITE" id="PS00265">
    <property type="entry name" value="PANCREATIC_HORMONE_1"/>
    <property type="match status" value="1"/>
</dbReference>
<feature type="chain" id="PRO_5034736964" description="PAHO protein" evidence="7">
    <location>
        <begin position="27"/>
        <end position="109"/>
    </location>
</feature>
<dbReference type="Proteomes" id="UP000694408">
    <property type="component" value="Unplaced"/>
</dbReference>
<comment type="similarity">
    <text evidence="2 5">Belongs to the NPY family.</text>
</comment>
<keyword evidence="3" id="KW-0964">Secreted</keyword>
<dbReference type="AlphaFoldDB" id="A0A8C5IW08"/>
<dbReference type="PRINTS" id="PR00278">
    <property type="entry name" value="PANCHORMONE"/>
</dbReference>
<reference evidence="8" key="1">
    <citation type="submission" date="2025-08" db="UniProtKB">
        <authorList>
            <consortium name="Ensembl"/>
        </authorList>
    </citation>
    <scope>IDENTIFICATION</scope>
</reference>
<evidence type="ECO:0000256" key="6">
    <source>
        <dbReference type="SAM" id="MobiDB-lite"/>
    </source>
</evidence>
<dbReference type="SMART" id="SM00309">
    <property type="entry name" value="PAH"/>
    <property type="match status" value="1"/>
</dbReference>
<dbReference type="Pfam" id="PF00159">
    <property type="entry name" value="Hormone_3"/>
    <property type="match status" value="1"/>
</dbReference>
<keyword evidence="4" id="KW-0027">Amidation</keyword>
<evidence type="ECO:0000256" key="3">
    <source>
        <dbReference type="ARBA" id="ARBA00022525"/>
    </source>
</evidence>
<feature type="signal peptide" evidence="7">
    <location>
        <begin position="1"/>
        <end position="26"/>
    </location>
</feature>
<evidence type="ECO:0000256" key="2">
    <source>
        <dbReference type="ARBA" id="ARBA00010022"/>
    </source>
</evidence>